<name>A0ABN6Y9V0_9MICO</name>
<evidence type="ECO:0000313" key="1">
    <source>
        <dbReference type="EMBL" id="BDZ52788.1"/>
    </source>
</evidence>
<dbReference type="EMBL" id="AP027733">
    <property type="protein sequence ID" value="BDZ52788.1"/>
    <property type="molecule type" value="Genomic_DNA"/>
</dbReference>
<reference evidence="2" key="1">
    <citation type="journal article" date="2019" name="Int. J. Syst. Evol. Microbiol.">
        <title>The Global Catalogue of Microorganisms (GCM) 10K type strain sequencing project: providing services to taxonomists for standard genome sequencing and annotation.</title>
        <authorList>
            <consortium name="The Broad Institute Genomics Platform"/>
            <consortium name="The Broad Institute Genome Sequencing Center for Infectious Disease"/>
            <person name="Wu L."/>
            <person name="Ma J."/>
        </authorList>
    </citation>
    <scope>NUCLEOTIDE SEQUENCE [LARGE SCALE GENOMIC DNA]</scope>
    <source>
        <strain evidence="2">NBRC 108728</strain>
    </source>
</reference>
<proteinExistence type="predicted"/>
<sequence>MSKSEPTIEAVMALILRLIERGPQYQSQVNDVLRSELPGTPCDLFGDAVATLLHDGRLRIHEHRYERPVPAEV</sequence>
<organism evidence="1 2">
    <name type="scientific">Frondihabitans sucicola</name>
    <dbReference type="NCBI Taxonomy" id="1268041"/>
    <lineage>
        <taxon>Bacteria</taxon>
        <taxon>Bacillati</taxon>
        <taxon>Actinomycetota</taxon>
        <taxon>Actinomycetes</taxon>
        <taxon>Micrococcales</taxon>
        <taxon>Microbacteriaceae</taxon>
        <taxon>Frondihabitans</taxon>
    </lineage>
</organism>
<keyword evidence="1" id="KW-0614">Plasmid</keyword>
<keyword evidence="2" id="KW-1185">Reference proteome</keyword>
<geneLocation type="plasmid" evidence="1 2">
    <name>pNBRC108728a</name>
</geneLocation>
<dbReference type="Proteomes" id="UP001321486">
    <property type="component" value="Plasmid pNBRC108728a"/>
</dbReference>
<accession>A0ABN6Y9V0</accession>
<gene>
    <name evidence="1" type="ORF">GCM10025867_50290</name>
</gene>
<protein>
    <submittedName>
        <fullName evidence="1">Uncharacterized protein</fullName>
    </submittedName>
</protein>
<dbReference type="RefSeq" id="WP_286347072.1">
    <property type="nucleotide sequence ID" value="NZ_AP027733.1"/>
</dbReference>
<evidence type="ECO:0000313" key="2">
    <source>
        <dbReference type="Proteomes" id="UP001321486"/>
    </source>
</evidence>